<reference evidence="2" key="1">
    <citation type="submission" date="2006-01" db="EMBL/GenBank/DDBJ databases">
        <authorList>
            <person name="Lindblad-Toh K."/>
            <person name="Mauceli E."/>
            <person name="Grabherr M."/>
            <person name="Chang J.L."/>
            <person name="Lander E.S."/>
        </authorList>
    </citation>
    <scope>NUCLEOTIDE SEQUENCE [LARGE SCALE GENOMIC DNA]</scope>
</reference>
<dbReference type="InterPro" id="IPR003961">
    <property type="entry name" value="FN3_dom"/>
</dbReference>
<dbReference type="InParanoid" id="G3NWC4"/>
<dbReference type="Ensembl" id="ENSGACT00000009663.1">
    <property type="protein sequence ID" value="ENSGACP00000009643.1"/>
    <property type="gene ID" value="ENSGACG00000007283.1"/>
</dbReference>
<proteinExistence type="predicted"/>
<sequence length="81" mass="8908">MRRNFQNTELPGPPSHVSILVTSASSLYVVIKEPEGDAIGLITRYRVEWSTSASFKRILGSPQVLETKNPSYSIKGLTTVS</sequence>
<protein>
    <recommendedName>
        <fullName evidence="1">Fibronectin type-III domain-containing protein</fullName>
    </recommendedName>
</protein>
<evidence type="ECO:0000313" key="2">
    <source>
        <dbReference type="Ensembl" id="ENSGACP00000009643.1"/>
    </source>
</evidence>
<feature type="domain" description="Fibronectin type-III" evidence="1">
    <location>
        <begin position="13"/>
        <end position="81"/>
    </location>
</feature>
<evidence type="ECO:0000259" key="1">
    <source>
        <dbReference type="PROSITE" id="PS50853"/>
    </source>
</evidence>
<dbReference type="InterPro" id="IPR036116">
    <property type="entry name" value="FN3_sf"/>
</dbReference>
<dbReference type="AlphaFoldDB" id="G3NWC4"/>
<dbReference type="SUPFAM" id="SSF49265">
    <property type="entry name" value="Fibronectin type III"/>
    <property type="match status" value="1"/>
</dbReference>
<accession>G3NWC4</accession>
<name>G3NWC4_GASAC</name>
<dbReference type="Gene3D" id="2.60.40.10">
    <property type="entry name" value="Immunoglobulins"/>
    <property type="match status" value="1"/>
</dbReference>
<dbReference type="Bgee" id="ENSGACG00000007283">
    <property type="expression patterns" value="Expressed in pharyngeal gill and 1 other cell type or tissue"/>
</dbReference>
<dbReference type="PROSITE" id="PS50853">
    <property type="entry name" value="FN3"/>
    <property type="match status" value="1"/>
</dbReference>
<organism evidence="2">
    <name type="scientific">Gasterosteus aculeatus</name>
    <name type="common">Three-spined stickleback</name>
    <dbReference type="NCBI Taxonomy" id="69293"/>
    <lineage>
        <taxon>Eukaryota</taxon>
        <taxon>Metazoa</taxon>
        <taxon>Chordata</taxon>
        <taxon>Craniata</taxon>
        <taxon>Vertebrata</taxon>
        <taxon>Euteleostomi</taxon>
        <taxon>Actinopterygii</taxon>
        <taxon>Neopterygii</taxon>
        <taxon>Teleostei</taxon>
        <taxon>Neoteleostei</taxon>
        <taxon>Acanthomorphata</taxon>
        <taxon>Eupercaria</taxon>
        <taxon>Perciformes</taxon>
        <taxon>Cottioidei</taxon>
        <taxon>Gasterosteales</taxon>
        <taxon>Gasterosteidae</taxon>
        <taxon>Gasterosteus</taxon>
    </lineage>
</organism>
<dbReference type="STRING" id="69293.ENSGACP00000009643"/>
<dbReference type="InterPro" id="IPR013783">
    <property type="entry name" value="Ig-like_fold"/>
</dbReference>
<dbReference type="eggNOG" id="ENOG502T1FN">
    <property type="taxonomic scope" value="Eukaryota"/>
</dbReference>
<reference evidence="2" key="2">
    <citation type="submission" date="2024-04" db="UniProtKB">
        <authorList>
            <consortium name="Ensembl"/>
        </authorList>
    </citation>
    <scope>IDENTIFICATION</scope>
</reference>